<proteinExistence type="predicted"/>
<accession>A0A6G0YCA7</accession>
<name>A0A6G0YCA7_APHCR</name>
<dbReference type="Proteomes" id="UP000478052">
    <property type="component" value="Unassembled WGS sequence"/>
</dbReference>
<protein>
    <submittedName>
        <fullName evidence="1">Protein sneaky</fullName>
    </submittedName>
</protein>
<evidence type="ECO:0000313" key="2">
    <source>
        <dbReference type="Proteomes" id="UP000478052"/>
    </source>
</evidence>
<gene>
    <name evidence="1" type="ORF">FWK35_00015999</name>
</gene>
<feature type="non-terminal residue" evidence="1">
    <location>
        <position position="223"/>
    </location>
</feature>
<comment type="caution">
    <text evidence="1">The sequence shown here is derived from an EMBL/GenBank/DDBJ whole genome shotgun (WGS) entry which is preliminary data.</text>
</comment>
<evidence type="ECO:0000313" key="1">
    <source>
        <dbReference type="EMBL" id="KAF0753255.1"/>
    </source>
</evidence>
<organism evidence="1 2">
    <name type="scientific">Aphis craccivora</name>
    <name type="common">Cowpea aphid</name>
    <dbReference type="NCBI Taxonomy" id="307492"/>
    <lineage>
        <taxon>Eukaryota</taxon>
        <taxon>Metazoa</taxon>
        <taxon>Ecdysozoa</taxon>
        <taxon>Arthropoda</taxon>
        <taxon>Hexapoda</taxon>
        <taxon>Insecta</taxon>
        <taxon>Pterygota</taxon>
        <taxon>Neoptera</taxon>
        <taxon>Paraneoptera</taxon>
        <taxon>Hemiptera</taxon>
        <taxon>Sternorrhyncha</taxon>
        <taxon>Aphidomorpha</taxon>
        <taxon>Aphidoidea</taxon>
        <taxon>Aphididae</taxon>
        <taxon>Aphidini</taxon>
        <taxon>Aphis</taxon>
        <taxon>Aphis</taxon>
    </lineage>
</organism>
<reference evidence="1 2" key="1">
    <citation type="submission" date="2019-08" db="EMBL/GenBank/DDBJ databases">
        <title>Whole genome of Aphis craccivora.</title>
        <authorList>
            <person name="Voronova N.V."/>
            <person name="Shulinski R.S."/>
            <person name="Bandarenka Y.V."/>
            <person name="Zhorov D.G."/>
            <person name="Warner D."/>
        </authorList>
    </citation>
    <scope>NUCLEOTIDE SEQUENCE [LARGE SCALE GENOMIC DNA]</scope>
    <source>
        <strain evidence="1">180601</strain>
        <tissue evidence="1">Whole Body</tissue>
    </source>
</reference>
<dbReference type="EMBL" id="VUJU01004792">
    <property type="protein sequence ID" value="KAF0753255.1"/>
    <property type="molecule type" value="Genomic_DNA"/>
</dbReference>
<dbReference type="AlphaFoldDB" id="A0A6G0YCA7"/>
<sequence length="223" mass="25652">MGTDYRAKRDKWLDRCNLSHLLSRRRWQRDDVTEMGYTLSSFFRTGSEYQSPKCVEDGDIGDSPCILIGIFPLIMDRDDSLRPSIENSNYEENTTIDLTAEDSLDNDIISITSSVEHNDDSNEDDDEDNDSIIDLSGEDIISIRQKISNSCKRKALDSIVERPSKIIRKEISKYTNEGDLIFLDLKLISRNIHNSRINCYPKIPTSRKEVHESLSLLDIKTNR</sequence>
<keyword evidence="2" id="KW-1185">Reference proteome</keyword>